<evidence type="ECO:0000313" key="3">
    <source>
        <dbReference type="Proteomes" id="UP000182660"/>
    </source>
</evidence>
<dbReference type="Proteomes" id="UP000183794">
    <property type="component" value="Unassembled WGS sequence"/>
</dbReference>
<gene>
    <name evidence="2" type="ORF">MT2528_4453</name>
    <name evidence="1" type="ORF">NVI5450_1308</name>
</gene>
<dbReference type="EMBL" id="FPLJ01000132">
    <property type="protein sequence ID" value="SGZ02694.1"/>
    <property type="molecule type" value="Genomic_DNA"/>
</dbReference>
<organism evidence="1 4">
    <name type="scientific">Moritella viscosa</name>
    <dbReference type="NCBI Taxonomy" id="80854"/>
    <lineage>
        <taxon>Bacteria</taxon>
        <taxon>Pseudomonadati</taxon>
        <taxon>Pseudomonadota</taxon>
        <taxon>Gammaproteobacteria</taxon>
        <taxon>Alteromonadales</taxon>
        <taxon>Moritellaceae</taxon>
        <taxon>Moritella</taxon>
    </lineage>
</organism>
<dbReference type="EMBL" id="FPLD01000042">
    <property type="protein sequence ID" value="SGY91969.1"/>
    <property type="molecule type" value="Genomic_DNA"/>
</dbReference>
<proteinExistence type="predicted"/>
<keyword evidence="3" id="KW-1185">Reference proteome</keyword>
<evidence type="ECO:0000313" key="4">
    <source>
        <dbReference type="Proteomes" id="UP000183794"/>
    </source>
</evidence>
<name>A0A1K9Z2T1_9GAMM</name>
<reference evidence="2 3" key="1">
    <citation type="submission" date="2016-11" db="EMBL/GenBank/DDBJ databases">
        <authorList>
            <person name="Klemetsen T."/>
        </authorList>
    </citation>
    <scope>NUCLEOTIDE SEQUENCE [LARGE SCALE GENOMIC DNA]</scope>
    <source>
        <strain evidence="2">MT 2528</strain>
    </source>
</reference>
<accession>A0A1K9Z2T1</accession>
<protein>
    <submittedName>
        <fullName evidence="1">Uncharacterized protein</fullName>
    </submittedName>
</protein>
<dbReference type="Proteomes" id="UP000182660">
    <property type="component" value="Unassembled WGS sequence"/>
</dbReference>
<evidence type="ECO:0000313" key="2">
    <source>
        <dbReference type="EMBL" id="SGZ02694.1"/>
    </source>
</evidence>
<evidence type="ECO:0000313" key="1">
    <source>
        <dbReference type="EMBL" id="SGY91969.1"/>
    </source>
</evidence>
<sequence length="37" mass="4538">MRCVIEHHRKNPKNSSTTMMHLPYLPNKWTDVVSWNW</sequence>
<dbReference type="AlphaFoldDB" id="A0A1K9Z2T1"/>
<reference evidence="1 4" key="2">
    <citation type="submission" date="2016-11" db="EMBL/GenBank/DDBJ databases">
        <authorList>
            <person name="Jaros S."/>
            <person name="Januszkiewicz K."/>
            <person name="Wedrychowicz H."/>
        </authorList>
    </citation>
    <scope>NUCLEOTIDE SEQUENCE [LARGE SCALE GENOMIC DNA]</scope>
    <source>
        <strain evidence="1">NVI 5450</strain>
    </source>
</reference>